<dbReference type="GO" id="GO:0008171">
    <property type="term" value="F:O-methyltransferase activity"/>
    <property type="evidence" value="ECO:0007669"/>
    <property type="project" value="InterPro"/>
</dbReference>
<dbReference type="PIRSF" id="PIRSF005739">
    <property type="entry name" value="O-mtase"/>
    <property type="match status" value="1"/>
</dbReference>
<evidence type="ECO:0000256" key="5">
    <source>
        <dbReference type="PIRSR" id="PIRSR005739-1"/>
    </source>
</evidence>
<proteinExistence type="inferred from homology"/>
<dbReference type="GO" id="GO:0009813">
    <property type="term" value="P:flavonoid biosynthetic process"/>
    <property type="evidence" value="ECO:0007669"/>
    <property type="project" value="UniProtKB-ARBA"/>
</dbReference>
<dbReference type="Gene3D" id="1.10.10.10">
    <property type="entry name" value="Winged helix-like DNA-binding domain superfamily/Winged helix DNA-binding domain"/>
    <property type="match status" value="1"/>
</dbReference>
<dbReference type="Pfam" id="PF08100">
    <property type="entry name" value="Dimerisation"/>
    <property type="match status" value="1"/>
</dbReference>
<keyword evidence="2" id="KW-0808">Transferase</keyword>
<evidence type="ECO:0000259" key="8">
    <source>
        <dbReference type="Pfam" id="PF08100"/>
    </source>
</evidence>
<accession>A0A9N7MT34</accession>
<evidence type="ECO:0000313" key="9">
    <source>
        <dbReference type="EMBL" id="CAA0818052.1"/>
    </source>
</evidence>
<feature type="domain" description="O-methyltransferase dimerisation" evidence="8">
    <location>
        <begin position="29"/>
        <end position="115"/>
    </location>
</feature>
<dbReference type="AlphaFoldDB" id="A0A9N7MT34"/>
<evidence type="ECO:0000313" key="10">
    <source>
        <dbReference type="Proteomes" id="UP001153555"/>
    </source>
</evidence>
<dbReference type="EMBL" id="CACSLK010016728">
    <property type="protein sequence ID" value="CAA0818052.1"/>
    <property type="molecule type" value="Genomic_DNA"/>
</dbReference>
<evidence type="ECO:0000256" key="4">
    <source>
        <dbReference type="ARBA" id="ARBA00034481"/>
    </source>
</evidence>
<dbReference type="GO" id="GO:0032259">
    <property type="term" value="P:methylation"/>
    <property type="evidence" value="ECO:0007669"/>
    <property type="project" value="UniProtKB-KW"/>
</dbReference>
<dbReference type="PROSITE" id="PS51683">
    <property type="entry name" value="SAM_OMT_II"/>
    <property type="match status" value="1"/>
</dbReference>
<dbReference type="InterPro" id="IPR036388">
    <property type="entry name" value="WH-like_DNA-bd_sf"/>
</dbReference>
<feature type="compositionally biased region" description="Polar residues" evidence="6">
    <location>
        <begin position="1"/>
        <end position="12"/>
    </location>
</feature>
<dbReference type="SUPFAM" id="SSF46785">
    <property type="entry name" value="Winged helix' DNA-binding domain"/>
    <property type="match status" value="1"/>
</dbReference>
<feature type="region of interest" description="Disordered" evidence="6">
    <location>
        <begin position="1"/>
        <end position="22"/>
    </location>
</feature>
<dbReference type="Gene3D" id="3.40.50.150">
    <property type="entry name" value="Vaccinia Virus protein VP39"/>
    <property type="match status" value="1"/>
</dbReference>
<feature type="domain" description="O-methyltransferase C-terminal" evidence="7">
    <location>
        <begin position="140"/>
        <end position="345"/>
    </location>
</feature>
<evidence type="ECO:0000259" key="7">
    <source>
        <dbReference type="Pfam" id="PF00891"/>
    </source>
</evidence>
<comment type="caution">
    <text evidence="9">The sequence shown here is derived from an EMBL/GenBank/DDBJ whole genome shotgun (WGS) entry which is preliminary data.</text>
</comment>
<evidence type="ECO:0000256" key="3">
    <source>
        <dbReference type="ARBA" id="ARBA00022691"/>
    </source>
</evidence>
<evidence type="ECO:0000256" key="2">
    <source>
        <dbReference type="ARBA" id="ARBA00022679"/>
    </source>
</evidence>
<dbReference type="FunFam" id="1.10.10.10:FF:000357">
    <property type="entry name" value="Caffeic acid 3-O-methyltransferase"/>
    <property type="match status" value="1"/>
</dbReference>
<dbReference type="FunFam" id="3.40.50.150:FF:000061">
    <property type="entry name" value="Caffeic acid O-methyltransferase"/>
    <property type="match status" value="1"/>
</dbReference>
<dbReference type="InterPro" id="IPR029063">
    <property type="entry name" value="SAM-dependent_MTases_sf"/>
</dbReference>
<dbReference type="GO" id="GO:0008757">
    <property type="term" value="F:S-adenosylmethionine-dependent methyltransferase activity"/>
    <property type="evidence" value="ECO:0007669"/>
    <property type="project" value="UniProtKB-ARBA"/>
</dbReference>
<sequence>MGSNSEKTSNPAARSPPEDNDEEAGVFAMQLAAGSVLPMVLRAAVELDLLELIKQAEPAASASELAARLPTKNPDAAAMVDRILRFLAAHGVLTCTTEGGQRRYGLEAAVRLYLTLNEDGVSLAACYSLMIQDRVFMEPWYHLKDAILEGGVAFNRAYGMNAFEYPATDPRFNQVFNQGMFEQSTIFMKKILEKYKGFEGLNTLVDVGGGIGASLKMIISKYPSTKGINFDLPHVIKDAPSYPGVEHIGGDMFVSVPKADAMFMKWICHDWSDAHCKKVLKNCYEALPHDGKVIVADIIFPEDPNSGPAYVPASMFDMLMLVYNPGGKERTYKEFQALADYAGFKNIIKVCSAYNIWIMEFHK</sequence>
<protein>
    <submittedName>
        <fullName evidence="9">Flavone 3-O-methyltransferase 1</fullName>
    </submittedName>
</protein>
<keyword evidence="10" id="KW-1185">Reference proteome</keyword>
<dbReference type="InterPro" id="IPR016461">
    <property type="entry name" value="COMT-like"/>
</dbReference>
<keyword evidence="1" id="KW-0489">Methyltransferase</keyword>
<dbReference type="Pfam" id="PF00891">
    <property type="entry name" value="Methyltransf_2"/>
    <property type="match status" value="1"/>
</dbReference>
<reference evidence="9" key="1">
    <citation type="submission" date="2019-12" db="EMBL/GenBank/DDBJ databases">
        <authorList>
            <person name="Scholes J."/>
        </authorList>
    </citation>
    <scope>NUCLEOTIDE SEQUENCE</scope>
</reference>
<dbReference type="SUPFAM" id="SSF53335">
    <property type="entry name" value="S-adenosyl-L-methionine-dependent methyltransferases"/>
    <property type="match status" value="1"/>
</dbReference>
<dbReference type="PANTHER" id="PTHR11746">
    <property type="entry name" value="O-METHYLTRANSFERASE"/>
    <property type="match status" value="1"/>
</dbReference>
<comment type="similarity">
    <text evidence="4">Belongs to the class I-like SAM-binding methyltransferase superfamily. Cation-independent O-methyltransferase family. COMT subfamily.</text>
</comment>
<evidence type="ECO:0000256" key="1">
    <source>
        <dbReference type="ARBA" id="ARBA00022603"/>
    </source>
</evidence>
<evidence type="ECO:0000256" key="6">
    <source>
        <dbReference type="SAM" id="MobiDB-lite"/>
    </source>
</evidence>
<dbReference type="OrthoDB" id="810006at2759"/>
<dbReference type="GO" id="GO:0046983">
    <property type="term" value="F:protein dimerization activity"/>
    <property type="evidence" value="ECO:0007669"/>
    <property type="project" value="InterPro"/>
</dbReference>
<dbReference type="InterPro" id="IPR012967">
    <property type="entry name" value="COMT_dimerisation"/>
</dbReference>
<gene>
    <name evidence="9" type="ORF">SHERM_17427</name>
</gene>
<organism evidence="9 10">
    <name type="scientific">Striga hermonthica</name>
    <name type="common">Purple witchweed</name>
    <name type="synonym">Buchnera hermonthica</name>
    <dbReference type="NCBI Taxonomy" id="68872"/>
    <lineage>
        <taxon>Eukaryota</taxon>
        <taxon>Viridiplantae</taxon>
        <taxon>Streptophyta</taxon>
        <taxon>Embryophyta</taxon>
        <taxon>Tracheophyta</taxon>
        <taxon>Spermatophyta</taxon>
        <taxon>Magnoliopsida</taxon>
        <taxon>eudicotyledons</taxon>
        <taxon>Gunneridae</taxon>
        <taxon>Pentapetalae</taxon>
        <taxon>asterids</taxon>
        <taxon>lamiids</taxon>
        <taxon>Lamiales</taxon>
        <taxon>Orobanchaceae</taxon>
        <taxon>Buchnereae</taxon>
        <taxon>Striga</taxon>
    </lineage>
</organism>
<dbReference type="InterPro" id="IPR001077">
    <property type="entry name" value="COMT_C"/>
</dbReference>
<name>A0A9N7MT34_STRHE</name>
<dbReference type="Proteomes" id="UP001153555">
    <property type="component" value="Unassembled WGS sequence"/>
</dbReference>
<feature type="active site" description="Proton acceptor" evidence="5">
    <location>
        <position position="269"/>
    </location>
</feature>
<dbReference type="InterPro" id="IPR036390">
    <property type="entry name" value="WH_DNA-bd_sf"/>
</dbReference>
<keyword evidence="3" id="KW-0949">S-adenosyl-L-methionine</keyword>